<reference evidence="2 3" key="1">
    <citation type="journal article" date="2023" name="G3 (Bethesda)">
        <title>A chromosome-level genome assembly of Zasmidium syzygii isolated from banana leaves.</title>
        <authorList>
            <person name="van Westerhoven A.C."/>
            <person name="Mehrabi R."/>
            <person name="Talebi R."/>
            <person name="Steentjes M.B.F."/>
            <person name="Corcolon B."/>
            <person name="Chong P.A."/>
            <person name="Kema G.H.J."/>
            <person name="Seidl M.F."/>
        </authorList>
    </citation>
    <scope>NUCLEOTIDE SEQUENCE [LARGE SCALE GENOMIC DNA]</scope>
    <source>
        <strain evidence="2 3">P124</strain>
    </source>
</reference>
<feature type="compositionally biased region" description="Basic and acidic residues" evidence="1">
    <location>
        <begin position="39"/>
        <end position="64"/>
    </location>
</feature>
<keyword evidence="3" id="KW-1185">Reference proteome</keyword>
<gene>
    <name evidence="2" type="ORF">PRZ48_009151</name>
</gene>
<feature type="compositionally biased region" description="Basic and acidic residues" evidence="1">
    <location>
        <begin position="109"/>
        <end position="120"/>
    </location>
</feature>
<feature type="region of interest" description="Disordered" evidence="1">
    <location>
        <begin position="1"/>
        <end position="25"/>
    </location>
</feature>
<dbReference type="Proteomes" id="UP001305779">
    <property type="component" value="Unassembled WGS sequence"/>
</dbReference>
<proteinExistence type="predicted"/>
<dbReference type="EMBL" id="JAXOVC010000007">
    <property type="protein sequence ID" value="KAK4498641.1"/>
    <property type="molecule type" value="Genomic_DNA"/>
</dbReference>
<feature type="compositionally biased region" description="Basic and acidic residues" evidence="1">
    <location>
        <begin position="9"/>
        <end position="24"/>
    </location>
</feature>
<name>A0ABR0EBJ6_ZASCE</name>
<feature type="compositionally biased region" description="Polar residues" evidence="1">
    <location>
        <begin position="74"/>
        <end position="108"/>
    </location>
</feature>
<comment type="caution">
    <text evidence="2">The sequence shown here is derived from an EMBL/GenBank/DDBJ whole genome shotgun (WGS) entry which is preliminary data.</text>
</comment>
<evidence type="ECO:0000256" key="1">
    <source>
        <dbReference type="SAM" id="MobiDB-lite"/>
    </source>
</evidence>
<sequence length="148" mass="16215">MPDPQEPSGTRDKFRAGDPARETAKSTILQWINSLDIVGRRASEDQRSGIENRVGLSDHSKQLEAQDPGDVSATFPSQLDAQDSASDRWSVQTLSISVKESPNSTSRGSHTDPQRRHDLLNHTGGQFLGERDPDHQDGGEKGETAQQL</sequence>
<accession>A0ABR0EBJ6</accession>
<organism evidence="2 3">
    <name type="scientific">Zasmidium cellare</name>
    <name type="common">Wine cellar mold</name>
    <name type="synonym">Racodium cellare</name>
    <dbReference type="NCBI Taxonomy" id="395010"/>
    <lineage>
        <taxon>Eukaryota</taxon>
        <taxon>Fungi</taxon>
        <taxon>Dikarya</taxon>
        <taxon>Ascomycota</taxon>
        <taxon>Pezizomycotina</taxon>
        <taxon>Dothideomycetes</taxon>
        <taxon>Dothideomycetidae</taxon>
        <taxon>Mycosphaerellales</taxon>
        <taxon>Mycosphaerellaceae</taxon>
        <taxon>Zasmidium</taxon>
    </lineage>
</organism>
<protein>
    <submittedName>
        <fullName evidence="2">Uncharacterized protein</fullName>
    </submittedName>
</protein>
<feature type="compositionally biased region" description="Basic and acidic residues" evidence="1">
    <location>
        <begin position="129"/>
        <end position="148"/>
    </location>
</feature>
<evidence type="ECO:0000313" key="2">
    <source>
        <dbReference type="EMBL" id="KAK4498641.1"/>
    </source>
</evidence>
<feature type="region of interest" description="Disordered" evidence="1">
    <location>
        <begin position="39"/>
        <end position="148"/>
    </location>
</feature>
<evidence type="ECO:0000313" key="3">
    <source>
        <dbReference type="Proteomes" id="UP001305779"/>
    </source>
</evidence>